<proteinExistence type="predicted"/>
<keyword evidence="2" id="KW-1185">Reference proteome</keyword>
<gene>
    <name evidence="1" type="ORF">NSPZN2_10092</name>
</gene>
<evidence type="ECO:0000313" key="2">
    <source>
        <dbReference type="Proteomes" id="UP000675880"/>
    </source>
</evidence>
<dbReference type="EMBL" id="CAJNBJ010000001">
    <property type="protein sequence ID" value="CAE6688427.1"/>
    <property type="molecule type" value="Genomic_DNA"/>
</dbReference>
<dbReference type="RefSeq" id="WP_213040039.1">
    <property type="nucleotide sequence ID" value="NZ_CAJNBJ010000001.1"/>
</dbReference>
<organism evidence="1 2">
    <name type="scientific">Nitrospira defluvii</name>
    <dbReference type="NCBI Taxonomy" id="330214"/>
    <lineage>
        <taxon>Bacteria</taxon>
        <taxon>Pseudomonadati</taxon>
        <taxon>Nitrospirota</taxon>
        <taxon>Nitrospiria</taxon>
        <taxon>Nitrospirales</taxon>
        <taxon>Nitrospiraceae</taxon>
        <taxon>Nitrospira</taxon>
    </lineage>
</organism>
<accession>A0ABM8QBX2</accession>
<comment type="caution">
    <text evidence="1">The sequence shown here is derived from an EMBL/GenBank/DDBJ whole genome shotgun (WGS) entry which is preliminary data.</text>
</comment>
<protein>
    <submittedName>
        <fullName evidence="1">Uncharacterized protein</fullName>
    </submittedName>
</protein>
<name>A0ABM8QBX2_9BACT</name>
<reference evidence="1 2" key="1">
    <citation type="submission" date="2021-02" db="EMBL/GenBank/DDBJ databases">
        <authorList>
            <person name="Han P."/>
        </authorList>
    </citation>
    <scope>NUCLEOTIDE SEQUENCE [LARGE SCALE GENOMIC DNA]</scope>
    <source>
        <strain evidence="1">Candidatus Nitrospira sp. ZN2</strain>
    </source>
</reference>
<dbReference type="Proteomes" id="UP000675880">
    <property type="component" value="Unassembled WGS sequence"/>
</dbReference>
<sequence>MVYWIHIARAIDRVTLHRDRCSEVPSSVSSSDFWEGGWFDYPDKERALAAMEMAGTSDERKCALCKP</sequence>
<evidence type="ECO:0000313" key="1">
    <source>
        <dbReference type="EMBL" id="CAE6688427.1"/>
    </source>
</evidence>